<dbReference type="EMBL" id="VSSQ01082379">
    <property type="protein sequence ID" value="MPN31025.1"/>
    <property type="molecule type" value="Genomic_DNA"/>
</dbReference>
<organism evidence="1">
    <name type="scientific">bioreactor metagenome</name>
    <dbReference type="NCBI Taxonomy" id="1076179"/>
    <lineage>
        <taxon>unclassified sequences</taxon>
        <taxon>metagenomes</taxon>
        <taxon>ecological metagenomes</taxon>
    </lineage>
</organism>
<evidence type="ECO:0000313" key="1">
    <source>
        <dbReference type="EMBL" id="MPN31025.1"/>
    </source>
</evidence>
<comment type="caution">
    <text evidence="1">The sequence shown here is derived from an EMBL/GenBank/DDBJ whole genome shotgun (WGS) entry which is preliminary data.</text>
</comment>
<proteinExistence type="predicted"/>
<name>A0A645GW49_9ZZZZ</name>
<reference evidence="1" key="1">
    <citation type="submission" date="2019-08" db="EMBL/GenBank/DDBJ databases">
        <authorList>
            <person name="Kucharzyk K."/>
            <person name="Murdoch R.W."/>
            <person name="Higgins S."/>
            <person name="Loffler F."/>
        </authorList>
    </citation>
    <scope>NUCLEOTIDE SEQUENCE</scope>
</reference>
<dbReference type="AlphaFoldDB" id="A0A645GW49"/>
<gene>
    <name evidence="1" type="ORF">SDC9_178496</name>
</gene>
<protein>
    <submittedName>
        <fullName evidence="1">Uncharacterized protein</fullName>
    </submittedName>
</protein>
<accession>A0A645GW49</accession>
<sequence>MIHSDLGIADDTIDKYNKILVELDLIRYDSAENWYYKNDPNKVTHNSCNIYTLFTDEETAKYNLKEGIKFYKSLDINSDKVFTNSKEYKNNNKRLNGELGSIIKKEIHNTATDKDLIRKNEILSSIHANEDEYKIKALLESNEGELLSDIYFGLNVDKVDKYTELEESLGVVDTEGNLLVDYDYYKWVMVTHASGQYEDDYLINCVNKHKREILSVEEKCK</sequence>